<dbReference type="PANTHER" id="PTHR30349:SF64">
    <property type="entry name" value="PROPHAGE INTEGRASE INTD-RELATED"/>
    <property type="match status" value="1"/>
</dbReference>
<evidence type="ECO:0000259" key="5">
    <source>
        <dbReference type="PROSITE" id="PS51898"/>
    </source>
</evidence>
<comment type="similarity">
    <text evidence="1">Belongs to the 'phage' integrase family.</text>
</comment>
<gene>
    <name evidence="6" type="ORF">GGE06_008486</name>
</gene>
<dbReference type="SUPFAM" id="SSF56349">
    <property type="entry name" value="DNA breaking-rejoining enzymes"/>
    <property type="match status" value="1"/>
</dbReference>
<feature type="compositionally biased region" description="Basic and acidic residues" evidence="4">
    <location>
        <begin position="191"/>
        <end position="204"/>
    </location>
</feature>
<accession>A0A7W7XHS7</accession>
<dbReference type="Proteomes" id="UP000582643">
    <property type="component" value="Unassembled WGS sequence"/>
</dbReference>
<keyword evidence="7" id="KW-1185">Reference proteome</keyword>
<dbReference type="Gene3D" id="1.10.150.130">
    <property type="match status" value="1"/>
</dbReference>
<organism evidence="6 7">
    <name type="scientific">Streptomyces nymphaeiformis</name>
    <dbReference type="NCBI Taxonomy" id="2663842"/>
    <lineage>
        <taxon>Bacteria</taxon>
        <taxon>Bacillati</taxon>
        <taxon>Actinomycetota</taxon>
        <taxon>Actinomycetes</taxon>
        <taxon>Kitasatosporales</taxon>
        <taxon>Streptomycetaceae</taxon>
        <taxon>Streptomyces</taxon>
    </lineage>
</organism>
<feature type="domain" description="Tyr recombinase" evidence="5">
    <location>
        <begin position="211"/>
        <end position="410"/>
    </location>
</feature>
<sequence>MASVHPRKSRDGEITSYQVKWRDANRRPGDPQWATEKFDGDDEGKAAADIFKQAVDEAGQRWPAGWIKGKGYIVPEEADAIDDARYRFRAYATRTIDLRTGIEEHYRKACHRELEMYIFPTFGECDVRSVKHFSSDTIRAWVRVLEQTKVRKGRGPRNRPMSPKTIRNLHGLLSSILNEAVQAEPPLRARNPCERTNLPRRDDGGATPEDEDIEFLTPQEVAAIRDRLTIRQDQLMVEVKYGTGLRYSELTALAPYCLLDSDPARIRLQVHRAWKKDGEGGYYVGMPKSKRGRRTIRVSTSVIEALDELRRVEGLDDDGLFFTGDQGQRLHYSTFYDRWQRAIRKAKKDGMLPVYKRPTPHDLRHSHAAALISAGHSLTYVQRRLGHESIKTTSDLYGHLLPEADDDAMETIETTLQGGRPSLRAVASA</sequence>
<evidence type="ECO:0000313" key="7">
    <source>
        <dbReference type="Proteomes" id="UP000582643"/>
    </source>
</evidence>
<evidence type="ECO:0000313" key="6">
    <source>
        <dbReference type="EMBL" id="MBB4987513.1"/>
    </source>
</evidence>
<protein>
    <submittedName>
        <fullName evidence="6">Integrase</fullName>
    </submittedName>
</protein>
<dbReference type="GO" id="GO:0003677">
    <property type="term" value="F:DNA binding"/>
    <property type="evidence" value="ECO:0007669"/>
    <property type="project" value="UniProtKB-KW"/>
</dbReference>
<dbReference type="Gene3D" id="1.10.443.10">
    <property type="entry name" value="Intergrase catalytic core"/>
    <property type="match status" value="1"/>
</dbReference>
<dbReference type="RefSeq" id="WP_184933293.1">
    <property type="nucleotide sequence ID" value="NZ_JACHJY010000023.1"/>
</dbReference>
<evidence type="ECO:0000256" key="3">
    <source>
        <dbReference type="ARBA" id="ARBA00023172"/>
    </source>
</evidence>
<dbReference type="InterPro" id="IPR011010">
    <property type="entry name" value="DNA_brk_join_enz"/>
</dbReference>
<dbReference type="InterPro" id="IPR010998">
    <property type="entry name" value="Integrase_recombinase_N"/>
</dbReference>
<feature type="region of interest" description="Disordered" evidence="4">
    <location>
        <begin position="186"/>
        <end position="210"/>
    </location>
</feature>
<dbReference type="InterPro" id="IPR002104">
    <property type="entry name" value="Integrase_catalytic"/>
</dbReference>
<comment type="caution">
    <text evidence="6">The sequence shown here is derived from an EMBL/GenBank/DDBJ whole genome shotgun (WGS) entry which is preliminary data.</text>
</comment>
<dbReference type="InterPro" id="IPR013762">
    <property type="entry name" value="Integrase-like_cat_sf"/>
</dbReference>
<evidence type="ECO:0000256" key="2">
    <source>
        <dbReference type="ARBA" id="ARBA00023125"/>
    </source>
</evidence>
<dbReference type="CDD" id="cd01189">
    <property type="entry name" value="INT_ICEBs1_C_like"/>
    <property type="match status" value="1"/>
</dbReference>
<dbReference type="EMBL" id="JACHJY010000023">
    <property type="protein sequence ID" value="MBB4987513.1"/>
    <property type="molecule type" value="Genomic_DNA"/>
</dbReference>
<evidence type="ECO:0000256" key="4">
    <source>
        <dbReference type="SAM" id="MobiDB-lite"/>
    </source>
</evidence>
<dbReference type="GO" id="GO:0006310">
    <property type="term" value="P:DNA recombination"/>
    <property type="evidence" value="ECO:0007669"/>
    <property type="project" value="UniProtKB-KW"/>
</dbReference>
<dbReference type="PROSITE" id="PS51898">
    <property type="entry name" value="TYR_RECOMBINASE"/>
    <property type="match status" value="1"/>
</dbReference>
<feature type="compositionally biased region" description="Basic and acidic residues" evidence="4">
    <location>
        <begin position="20"/>
        <end position="29"/>
    </location>
</feature>
<keyword evidence="3" id="KW-0233">DNA recombination</keyword>
<dbReference type="PANTHER" id="PTHR30349">
    <property type="entry name" value="PHAGE INTEGRASE-RELATED"/>
    <property type="match status" value="1"/>
</dbReference>
<reference evidence="6 7" key="1">
    <citation type="submission" date="2020-08" db="EMBL/GenBank/DDBJ databases">
        <title>Genomic Encyclopedia of Type Strains, Phase III (KMG-III): the genomes of soil and plant-associated and newly described type strains.</title>
        <authorList>
            <person name="Whitman W."/>
        </authorList>
    </citation>
    <scope>NUCLEOTIDE SEQUENCE [LARGE SCALE GENOMIC DNA]</scope>
    <source>
        <strain evidence="6 7">SFB5A</strain>
    </source>
</reference>
<name>A0A7W7XHS7_9ACTN</name>
<evidence type="ECO:0000256" key="1">
    <source>
        <dbReference type="ARBA" id="ARBA00008857"/>
    </source>
</evidence>
<dbReference type="Pfam" id="PF00589">
    <property type="entry name" value="Phage_integrase"/>
    <property type="match status" value="1"/>
</dbReference>
<dbReference type="AlphaFoldDB" id="A0A7W7XHS7"/>
<proteinExistence type="inferred from homology"/>
<keyword evidence="2" id="KW-0238">DNA-binding</keyword>
<dbReference type="GO" id="GO:0015074">
    <property type="term" value="P:DNA integration"/>
    <property type="evidence" value="ECO:0007669"/>
    <property type="project" value="InterPro"/>
</dbReference>
<feature type="region of interest" description="Disordered" evidence="4">
    <location>
        <begin position="1"/>
        <end position="41"/>
    </location>
</feature>
<dbReference type="InterPro" id="IPR050090">
    <property type="entry name" value="Tyrosine_recombinase_XerCD"/>
</dbReference>